<dbReference type="Gene3D" id="3.40.50.980">
    <property type="match status" value="2"/>
</dbReference>
<keyword evidence="6" id="KW-1185">Reference proteome</keyword>
<proteinExistence type="inferred from homology"/>
<dbReference type="InterPro" id="IPR000873">
    <property type="entry name" value="AMP-dep_synth/lig_dom"/>
</dbReference>
<accession>A0A419I6I2</accession>
<dbReference type="Pfam" id="PF13193">
    <property type="entry name" value="AMP-binding_C"/>
    <property type="match status" value="1"/>
</dbReference>
<dbReference type="InterPro" id="IPR020845">
    <property type="entry name" value="AMP-binding_CS"/>
</dbReference>
<dbReference type="Proteomes" id="UP000285112">
    <property type="component" value="Unassembled WGS sequence"/>
</dbReference>
<evidence type="ECO:0000256" key="1">
    <source>
        <dbReference type="ARBA" id="ARBA00006432"/>
    </source>
</evidence>
<dbReference type="Pfam" id="PF00501">
    <property type="entry name" value="AMP-binding"/>
    <property type="match status" value="1"/>
</dbReference>
<dbReference type="FunFam" id="3.30.300.30:FF:000008">
    <property type="entry name" value="2,3-dihydroxybenzoate-AMP ligase"/>
    <property type="match status" value="1"/>
</dbReference>
<feature type="domain" description="AMP-dependent synthetase/ligase" evidence="3">
    <location>
        <begin position="28"/>
        <end position="400"/>
    </location>
</feature>
<dbReference type="EMBL" id="QZFV01000070">
    <property type="protein sequence ID" value="RJQ87025.1"/>
    <property type="molecule type" value="Genomic_DNA"/>
</dbReference>
<dbReference type="OrthoDB" id="9803968at2"/>
<dbReference type="GO" id="GO:0031956">
    <property type="term" value="F:medium-chain fatty acid-CoA ligase activity"/>
    <property type="evidence" value="ECO:0007669"/>
    <property type="project" value="TreeGrafter"/>
</dbReference>
<feature type="domain" description="AMP-binding enzyme C-terminal" evidence="4">
    <location>
        <begin position="451"/>
        <end position="527"/>
    </location>
</feature>
<dbReference type="PANTHER" id="PTHR43201:SF5">
    <property type="entry name" value="MEDIUM-CHAIN ACYL-COA LIGASE ACSF2, MITOCHONDRIAL"/>
    <property type="match status" value="1"/>
</dbReference>
<evidence type="ECO:0000313" key="5">
    <source>
        <dbReference type="EMBL" id="RJQ87025.1"/>
    </source>
</evidence>
<comment type="caution">
    <text evidence="5">The sequence shown here is derived from an EMBL/GenBank/DDBJ whole genome shotgun (WGS) entry which is preliminary data.</text>
</comment>
<dbReference type="Gene3D" id="2.30.38.10">
    <property type="entry name" value="Luciferase, Domain 3"/>
    <property type="match status" value="1"/>
</dbReference>
<reference evidence="5 6" key="1">
    <citation type="submission" date="2018-09" db="EMBL/GenBank/DDBJ databases">
        <title>YIM PH 21725 draft genome.</title>
        <authorList>
            <person name="Miao C."/>
        </authorList>
    </citation>
    <scope>NUCLEOTIDE SEQUENCE [LARGE SCALE GENOMIC DNA]</scope>
    <source>
        <strain evidence="6">YIM PH21725</strain>
    </source>
</reference>
<dbReference type="PROSITE" id="PS00455">
    <property type="entry name" value="AMP_BINDING"/>
    <property type="match status" value="1"/>
</dbReference>
<comment type="similarity">
    <text evidence="1">Belongs to the ATP-dependent AMP-binding enzyme family.</text>
</comment>
<protein>
    <submittedName>
        <fullName evidence="5">AMP-binding protein</fullName>
    </submittedName>
</protein>
<dbReference type="PANTHER" id="PTHR43201">
    <property type="entry name" value="ACYL-COA SYNTHETASE"/>
    <property type="match status" value="1"/>
</dbReference>
<dbReference type="InterPro" id="IPR045851">
    <property type="entry name" value="AMP-bd_C_sf"/>
</dbReference>
<dbReference type="AlphaFoldDB" id="A0A419I6I2"/>
<dbReference type="Gene3D" id="3.30.300.30">
    <property type="match status" value="1"/>
</dbReference>
<keyword evidence="2" id="KW-0436">Ligase</keyword>
<evidence type="ECO:0000259" key="3">
    <source>
        <dbReference type="Pfam" id="PF00501"/>
    </source>
</evidence>
<dbReference type="GO" id="GO:0006631">
    <property type="term" value="P:fatty acid metabolic process"/>
    <property type="evidence" value="ECO:0007669"/>
    <property type="project" value="TreeGrafter"/>
</dbReference>
<dbReference type="RefSeq" id="WP_120023116.1">
    <property type="nucleotide sequence ID" value="NZ_QZFV01000070.1"/>
</dbReference>
<dbReference type="InterPro" id="IPR025110">
    <property type="entry name" value="AMP-bd_C"/>
</dbReference>
<evidence type="ECO:0000313" key="6">
    <source>
        <dbReference type="Proteomes" id="UP000285112"/>
    </source>
</evidence>
<dbReference type="FunFam" id="3.40.50.12780:FF:000003">
    <property type="entry name" value="Long-chain-fatty-acid--CoA ligase FadD"/>
    <property type="match status" value="1"/>
</dbReference>
<organism evidence="5 6">
    <name type="scientific">Amycolatopsis panacis</name>
    <dbReference type="NCBI Taxonomy" id="2340917"/>
    <lineage>
        <taxon>Bacteria</taxon>
        <taxon>Bacillati</taxon>
        <taxon>Actinomycetota</taxon>
        <taxon>Actinomycetes</taxon>
        <taxon>Pseudonocardiales</taxon>
        <taxon>Pseudonocardiaceae</taxon>
        <taxon>Amycolatopsis</taxon>
    </lineage>
</organism>
<dbReference type="CDD" id="cd05917">
    <property type="entry name" value="FACL_like_2"/>
    <property type="match status" value="1"/>
</dbReference>
<gene>
    <name evidence="5" type="ORF">D5S19_10245</name>
</gene>
<dbReference type="SUPFAM" id="SSF56801">
    <property type="entry name" value="Acetyl-CoA synthetase-like"/>
    <property type="match status" value="1"/>
</dbReference>
<name>A0A419I6I2_9PSEU</name>
<evidence type="ECO:0000259" key="4">
    <source>
        <dbReference type="Pfam" id="PF13193"/>
    </source>
</evidence>
<evidence type="ECO:0000256" key="2">
    <source>
        <dbReference type="ARBA" id="ARBA00022598"/>
    </source>
</evidence>
<sequence length="552" mass="60172">MPEIPALPSYASGISDVPLLGDTIGDNFDRTVAAFGDRDALVDREAGSRWTYRELAAEVNTLAHGLVATGIGKGERVGIWAPNRAEWTLLQYATAKIGAILVNINPAYRAHELEYVLNQAGVRMLVAAERFKTSDYAGMIEQVRPKCPGLEHVVLLGTDSWTGLRESGRGGDPAVLAGLQASLSADDPINIQYTSGTTGFPKGATLSHHNILNNGFFVGELCNYTEQDRVCIPVPFYHCFGMVMGNLACTSHGACMVIPAPGFDPKATLAAVAAERCTSLYGVPTMFIAELNDPDFATHDLSSLRTGIMAGSPCPVEVMRQVIDRMGMTEVSICYGMTETSPVSTQTRADDSVARRVSTVGRVGPHLESKVVDPETGLTVGRGTPGELCTRGYSVMLGYWEEPEKTAEAIDAARWMHTGDLAVMDEDGYVNITGRIKDMVIRGGENVYPREIEEFLYTHPDILDAQVIGVPDVKYGEELMAWVRMREGAEPLTAEAVREFCQGKLAHYKIPRYVHVVAEFPMTVTGKVRKVEMRRQSVTLLGLEQVAEQRHA</sequence>